<proteinExistence type="predicted"/>
<dbReference type="AlphaFoldDB" id="A0A5C6ADV1"/>
<reference evidence="2 3" key="1">
    <citation type="submission" date="2019-02" db="EMBL/GenBank/DDBJ databases">
        <title>Deep-cultivation of Planctomycetes and their phenomic and genomic characterization uncovers novel biology.</title>
        <authorList>
            <person name="Wiegand S."/>
            <person name="Jogler M."/>
            <person name="Boedeker C."/>
            <person name="Pinto D."/>
            <person name="Vollmers J."/>
            <person name="Rivas-Marin E."/>
            <person name="Kohn T."/>
            <person name="Peeters S.H."/>
            <person name="Heuer A."/>
            <person name="Rast P."/>
            <person name="Oberbeckmann S."/>
            <person name="Bunk B."/>
            <person name="Jeske O."/>
            <person name="Meyerdierks A."/>
            <person name="Storesund J.E."/>
            <person name="Kallscheuer N."/>
            <person name="Luecker S."/>
            <person name="Lage O.M."/>
            <person name="Pohl T."/>
            <person name="Merkel B.J."/>
            <person name="Hornburger P."/>
            <person name="Mueller R.-W."/>
            <person name="Bruemmer F."/>
            <person name="Labrenz M."/>
            <person name="Spormann A.M."/>
            <person name="Op Den Camp H."/>
            <person name="Overmann J."/>
            <person name="Amann R."/>
            <person name="Jetten M.S.M."/>
            <person name="Mascher T."/>
            <person name="Medema M.H."/>
            <person name="Devos D.P."/>
            <person name="Kaster A.-K."/>
            <person name="Ovreas L."/>
            <person name="Rohde M."/>
            <person name="Galperin M.Y."/>
            <person name="Jogler C."/>
        </authorList>
    </citation>
    <scope>NUCLEOTIDE SEQUENCE [LARGE SCALE GENOMIC DNA]</scope>
    <source>
        <strain evidence="2 3">Pla108</strain>
    </source>
</reference>
<sequence precursor="true">MSGTVASPYILNSMLLALFACSVGQAAPIELDFESGSLPVSDGWIEDPRQPGNVSHQILSTAGTDGKYLLSQGNNAFGWFFALPDDAIGSINWLFEADVQLLQLDAQATVGVSMAKYGNVVPSGPAGYQILGSTVGDSGWKHWQLQCIDGAVSANIDNVPASLGGISQGFPLPGMTLTNGLWFGFANNSFSAAVRFDNVQFEYTPLIPEPAAISGAICLIALSCLSRSRLGNAVLVACVRKRQP</sequence>
<comment type="caution">
    <text evidence="2">The sequence shown here is derived from an EMBL/GenBank/DDBJ whole genome shotgun (WGS) entry which is preliminary data.</text>
</comment>
<evidence type="ECO:0000313" key="3">
    <source>
        <dbReference type="Proteomes" id="UP000317421"/>
    </source>
</evidence>
<evidence type="ECO:0000256" key="1">
    <source>
        <dbReference type="SAM" id="SignalP"/>
    </source>
</evidence>
<dbReference type="EMBL" id="SJPR01000002">
    <property type="protein sequence ID" value="TWT97799.1"/>
    <property type="molecule type" value="Genomic_DNA"/>
</dbReference>
<feature type="signal peptide" evidence="1">
    <location>
        <begin position="1"/>
        <end position="26"/>
    </location>
</feature>
<name>A0A5C6ADV1_9BACT</name>
<accession>A0A5C6ADV1</accession>
<organism evidence="2 3">
    <name type="scientific">Botrimarina colliarenosi</name>
    <dbReference type="NCBI Taxonomy" id="2528001"/>
    <lineage>
        <taxon>Bacteria</taxon>
        <taxon>Pseudomonadati</taxon>
        <taxon>Planctomycetota</taxon>
        <taxon>Planctomycetia</taxon>
        <taxon>Pirellulales</taxon>
        <taxon>Lacipirellulaceae</taxon>
        <taxon>Botrimarina</taxon>
    </lineage>
</organism>
<gene>
    <name evidence="2" type="ORF">Pla108_19510</name>
</gene>
<protein>
    <submittedName>
        <fullName evidence="2">Uncharacterized protein</fullName>
    </submittedName>
</protein>
<evidence type="ECO:0000313" key="2">
    <source>
        <dbReference type="EMBL" id="TWT97799.1"/>
    </source>
</evidence>
<dbReference type="Proteomes" id="UP000317421">
    <property type="component" value="Unassembled WGS sequence"/>
</dbReference>
<feature type="chain" id="PRO_5022916852" evidence="1">
    <location>
        <begin position="27"/>
        <end position="244"/>
    </location>
</feature>
<keyword evidence="1" id="KW-0732">Signal</keyword>
<dbReference type="RefSeq" id="WP_146444699.1">
    <property type="nucleotide sequence ID" value="NZ_SJPR01000002.1"/>
</dbReference>
<keyword evidence="3" id="KW-1185">Reference proteome</keyword>